<dbReference type="InParanoid" id="A0A0D0CLH3"/>
<gene>
    <name evidence="1" type="ORF">PAXRUDRAFT_18445</name>
</gene>
<evidence type="ECO:0000313" key="1">
    <source>
        <dbReference type="EMBL" id="KIK76103.1"/>
    </source>
</evidence>
<dbReference type="HOGENOM" id="CLU_2062234_0_0_1"/>
<name>A0A0D0CLH3_9AGAM</name>
<reference evidence="2" key="2">
    <citation type="submission" date="2015-01" db="EMBL/GenBank/DDBJ databases">
        <title>Evolutionary Origins and Diversification of the Mycorrhizal Mutualists.</title>
        <authorList>
            <consortium name="DOE Joint Genome Institute"/>
            <consortium name="Mycorrhizal Genomics Consortium"/>
            <person name="Kohler A."/>
            <person name="Kuo A."/>
            <person name="Nagy L.G."/>
            <person name="Floudas D."/>
            <person name="Copeland A."/>
            <person name="Barry K.W."/>
            <person name="Cichocki N."/>
            <person name="Veneault-Fourrey C."/>
            <person name="LaButti K."/>
            <person name="Lindquist E.A."/>
            <person name="Lipzen A."/>
            <person name="Lundell T."/>
            <person name="Morin E."/>
            <person name="Murat C."/>
            <person name="Riley R."/>
            <person name="Ohm R."/>
            <person name="Sun H."/>
            <person name="Tunlid A."/>
            <person name="Henrissat B."/>
            <person name="Grigoriev I.V."/>
            <person name="Hibbett D.S."/>
            <person name="Martin F."/>
        </authorList>
    </citation>
    <scope>NUCLEOTIDE SEQUENCE [LARGE SCALE GENOMIC DNA]</scope>
    <source>
        <strain evidence="2">Ve08.2h10</strain>
    </source>
</reference>
<organism evidence="1 2">
    <name type="scientific">Paxillus rubicundulus Ve08.2h10</name>
    <dbReference type="NCBI Taxonomy" id="930991"/>
    <lineage>
        <taxon>Eukaryota</taxon>
        <taxon>Fungi</taxon>
        <taxon>Dikarya</taxon>
        <taxon>Basidiomycota</taxon>
        <taxon>Agaricomycotina</taxon>
        <taxon>Agaricomycetes</taxon>
        <taxon>Agaricomycetidae</taxon>
        <taxon>Boletales</taxon>
        <taxon>Paxilineae</taxon>
        <taxon>Paxillaceae</taxon>
        <taxon>Paxillus</taxon>
    </lineage>
</organism>
<protein>
    <submittedName>
        <fullName evidence="1">Uncharacterized protein</fullName>
    </submittedName>
</protein>
<reference evidence="1 2" key="1">
    <citation type="submission" date="2014-04" db="EMBL/GenBank/DDBJ databases">
        <authorList>
            <consortium name="DOE Joint Genome Institute"/>
            <person name="Kuo A."/>
            <person name="Kohler A."/>
            <person name="Jargeat P."/>
            <person name="Nagy L.G."/>
            <person name="Floudas D."/>
            <person name="Copeland A."/>
            <person name="Barry K.W."/>
            <person name="Cichocki N."/>
            <person name="Veneault-Fourrey C."/>
            <person name="LaButti K."/>
            <person name="Lindquist E.A."/>
            <person name="Lipzen A."/>
            <person name="Lundell T."/>
            <person name="Morin E."/>
            <person name="Murat C."/>
            <person name="Sun H."/>
            <person name="Tunlid A."/>
            <person name="Henrissat B."/>
            <person name="Grigoriev I.V."/>
            <person name="Hibbett D.S."/>
            <person name="Martin F."/>
            <person name="Nordberg H.P."/>
            <person name="Cantor M.N."/>
            <person name="Hua S.X."/>
        </authorList>
    </citation>
    <scope>NUCLEOTIDE SEQUENCE [LARGE SCALE GENOMIC DNA]</scope>
    <source>
        <strain evidence="1 2">Ve08.2h10</strain>
    </source>
</reference>
<evidence type="ECO:0000313" key="2">
    <source>
        <dbReference type="Proteomes" id="UP000054538"/>
    </source>
</evidence>
<sequence length="119" mass="13923">MVEAAPTLFVKLKGKEEEFFKLDICKTNIFNRKWIVSRKRTRNLFDLTNLWKKIALEKLDEQVVANIIDTNIPTKPVLTDVPRILPPDYDPMQDSDDKDIILHWHSSPPAPDTWTYSRS</sequence>
<proteinExistence type="predicted"/>
<keyword evidence="2" id="KW-1185">Reference proteome</keyword>
<dbReference type="EMBL" id="KN827672">
    <property type="protein sequence ID" value="KIK76103.1"/>
    <property type="molecule type" value="Genomic_DNA"/>
</dbReference>
<dbReference type="Proteomes" id="UP000054538">
    <property type="component" value="Unassembled WGS sequence"/>
</dbReference>
<dbReference type="AlphaFoldDB" id="A0A0D0CLH3"/>
<accession>A0A0D0CLH3</accession>
<dbReference type="OrthoDB" id="3212410at2759"/>
<dbReference type="STRING" id="930991.A0A0D0CLH3"/>